<dbReference type="Proteomes" id="UP000033651">
    <property type="component" value="Unassembled WGS sequence"/>
</dbReference>
<accession>A0A0F3KLB3</accession>
<dbReference type="InterPro" id="IPR035917">
    <property type="entry name" value="YjbQ-like_sf"/>
</dbReference>
<dbReference type="PANTHER" id="PTHR30615">
    <property type="entry name" value="UNCHARACTERIZED PROTEIN YJBQ-RELATED"/>
    <property type="match status" value="1"/>
</dbReference>
<dbReference type="RefSeq" id="WP_045830269.1">
    <property type="nucleotide sequence ID" value="NZ_JZRB01000030.1"/>
</dbReference>
<dbReference type="AlphaFoldDB" id="A0A0F3KLB3"/>
<protein>
    <submittedName>
        <fullName evidence="2">Secondary thiamine-phosphate synthase</fullName>
    </submittedName>
</protein>
<evidence type="ECO:0000313" key="2">
    <source>
        <dbReference type="EMBL" id="KJV30904.1"/>
    </source>
</evidence>
<dbReference type="InterPro" id="IPR001602">
    <property type="entry name" value="UPF0047_YjbQ-like"/>
</dbReference>
<evidence type="ECO:0000313" key="3">
    <source>
        <dbReference type="Proteomes" id="UP000033651"/>
    </source>
</evidence>
<dbReference type="Gene3D" id="2.60.120.460">
    <property type="entry name" value="YjbQ-like"/>
    <property type="match status" value="1"/>
</dbReference>
<comment type="similarity">
    <text evidence="1">Belongs to the UPF0047 family.</text>
</comment>
<dbReference type="SUPFAM" id="SSF111038">
    <property type="entry name" value="YjbQ-like"/>
    <property type="match status" value="1"/>
</dbReference>
<dbReference type="PANTHER" id="PTHR30615:SF8">
    <property type="entry name" value="UPF0047 PROTEIN C4A8.02C"/>
    <property type="match status" value="1"/>
</dbReference>
<sequence>MSRAQPVQHIAQSTFTIHTRGRSLSEVTSRIADAVAASGVGTGLANVFVQHTSASLLIGENADPTVVADMERFFARLVPDGDPLFRHQDEGPDDMPAHVRSVLTGVSLSLPVHNGRPLLGTWQGVFLYEHRHEAHQRKVTVTVTGH</sequence>
<dbReference type="PROSITE" id="PS01314">
    <property type="entry name" value="UPF0047"/>
    <property type="match status" value="1"/>
</dbReference>
<dbReference type="NCBIfam" id="TIGR00149">
    <property type="entry name" value="TIGR00149_YjbQ"/>
    <property type="match status" value="1"/>
</dbReference>
<dbReference type="EMBL" id="JZRB01000030">
    <property type="protein sequence ID" value="KJV30904.1"/>
    <property type="molecule type" value="Genomic_DNA"/>
</dbReference>
<dbReference type="OrthoDB" id="9801725at2"/>
<dbReference type="PIRSF" id="PIRSF004681">
    <property type="entry name" value="UCP004681"/>
    <property type="match status" value="1"/>
</dbReference>
<name>A0A0F3KLB3_9GAMM</name>
<organism evidence="2 3">
    <name type="scientific">Luteibacter yeojuensis</name>
    <dbReference type="NCBI Taxonomy" id="345309"/>
    <lineage>
        <taxon>Bacteria</taxon>
        <taxon>Pseudomonadati</taxon>
        <taxon>Pseudomonadota</taxon>
        <taxon>Gammaproteobacteria</taxon>
        <taxon>Lysobacterales</taxon>
        <taxon>Rhodanobacteraceae</taxon>
        <taxon>Luteibacter</taxon>
    </lineage>
</organism>
<gene>
    <name evidence="2" type="ORF">VI08_14240</name>
</gene>
<evidence type="ECO:0000256" key="1">
    <source>
        <dbReference type="ARBA" id="ARBA00005534"/>
    </source>
</evidence>
<dbReference type="PATRIC" id="fig|345309.4.peg.2451"/>
<comment type="caution">
    <text evidence="2">The sequence shown here is derived from an EMBL/GenBank/DDBJ whole genome shotgun (WGS) entry which is preliminary data.</text>
</comment>
<reference evidence="2 3" key="1">
    <citation type="submission" date="2015-03" db="EMBL/GenBank/DDBJ databases">
        <title>Draft genome sequence of Luteibacter yeojuensis strain SU11.</title>
        <authorList>
            <person name="Sulaiman J."/>
            <person name="Priya K."/>
            <person name="Chan K.-G."/>
        </authorList>
    </citation>
    <scope>NUCLEOTIDE SEQUENCE [LARGE SCALE GENOMIC DNA]</scope>
    <source>
        <strain evidence="2 3">SU11</strain>
    </source>
</reference>
<dbReference type="Pfam" id="PF01894">
    <property type="entry name" value="YjbQ"/>
    <property type="match status" value="1"/>
</dbReference>
<proteinExistence type="inferred from homology"/>
<keyword evidence="3" id="KW-1185">Reference proteome</keyword>